<feature type="domain" description="HTH araC/xylS-type" evidence="4">
    <location>
        <begin position="218"/>
        <end position="316"/>
    </location>
</feature>
<dbReference type="Gene3D" id="1.10.10.60">
    <property type="entry name" value="Homeodomain-like"/>
    <property type="match status" value="2"/>
</dbReference>
<dbReference type="InterPro" id="IPR050204">
    <property type="entry name" value="AraC_XylS_family_regulators"/>
</dbReference>
<evidence type="ECO:0000256" key="2">
    <source>
        <dbReference type="ARBA" id="ARBA00023125"/>
    </source>
</evidence>
<dbReference type="SUPFAM" id="SSF46689">
    <property type="entry name" value="Homeodomain-like"/>
    <property type="match status" value="2"/>
</dbReference>
<keyword evidence="6" id="KW-1185">Reference proteome</keyword>
<evidence type="ECO:0000259" key="4">
    <source>
        <dbReference type="PROSITE" id="PS01124"/>
    </source>
</evidence>
<evidence type="ECO:0000256" key="1">
    <source>
        <dbReference type="ARBA" id="ARBA00023015"/>
    </source>
</evidence>
<sequence length="322" mass="35360">MRWPWSLRRPIESREYRVEMATDPLDFTIAVLQPRAVRSKIVAGGGQWSIRKPRYADPSFSLILDGTCWFIPEGGDAVELRAGDFLLLPETPSFVLASDPDLAPTDTPLGADDDAAYGDGAATMRMLGGYFQFDRANTALIVQLLPAAILIRRDDPGAARLGRMVELIAEEAGERNRCRDLILERLVEVLLIEAWRFETEHGAVERGLLGGLADPALARVLRAIHADLAEQWTVEKLARTAGMSRAVFAERFSRTVGMPPMQYLTEWRVVRAKELMLGGKPSLSAVAGQVGYGSASAFSAAFTRVVGCSPAEFARRANRDRG</sequence>
<dbReference type="PATRIC" id="fig|280871.6.peg.2077"/>
<dbReference type="Pfam" id="PF12833">
    <property type="entry name" value="HTH_18"/>
    <property type="match status" value="1"/>
</dbReference>
<comment type="caution">
    <text evidence="5">The sequence shown here is derived from an EMBL/GenBank/DDBJ whole genome shotgun (WGS) entry which is preliminary data.</text>
</comment>
<dbReference type="Proteomes" id="UP000032221">
    <property type="component" value="Unassembled WGS sequence"/>
</dbReference>
<evidence type="ECO:0000256" key="3">
    <source>
        <dbReference type="ARBA" id="ARBA00023163"/>
    </source>
</evidence>
<dbReference type="AlphaFoldDB" id="A0A0D1LF88"/>
<dbReference type="EMBL" id="JXST01000011">
    <property type="protein sequence ID" value="KIU17112.1"/>
    <property type="molecule type" value="Genomic_DNA"/>
</dbReference>
<dbReference type="GO" id="GO:0003700">
    <property type="term" value="F:DNA-binding transcription factor activity"/>
    <property type="evidence" value="ECO:0007669"/>
    <property type="project" value="InterPro"/>
</dbReference>
<accession>A0A0D1LF88</accession>
<dbReference type="Pfam" id="PF12852">
    <property type="entry name" value="Cupin_6"/>
    <property type="match status" value="1"/>
</dbReference>
<dbReference type="InterPro" id="IPR018060">
    <property type="entry name" value="HTH_AraC"/>
</dbReference>
<dbReference type="InterPro" id="IPR032783">
    <property type="entry name" value="AraC_lig"/>
</dbReference>
<dbReference type="PROSITE" id="PS01124">
    <property type="entry name" value="HTH_ARAC_FAMILY_2"/>
    <property type="match status" value="1"/>
</dbReference>
<keyword evidence="2" id="KW-0238">DNA-binding</keyword>
<dbReference type="PANTHER" id="PTHR46796:SF13">
    <property type="entry name" value="HTH-TYPE TRANSCRIPTIONAL ACTIVATOR RHAS"/>
    <property type="match status" value="1"/>
</dbReference>
<keyword evidence="1" id="KW-0805">Transcription regulation</keyword>
<reference evidence="5 6" key="1">
    <citation type="submission" date="2015-01" db="EMBL/GenBank/DDBJ databases">
        <title>Genome sequence of Mycobacterium llatzerense and Mycobacterium immunogenum recovered from brain abscess.</title>
        <authorList>
            <person name="Greninger A.L."/>
            <person name="Langelier C."/>
            <person name="Cunningham G."/>
            <person name="Chiu C.Y."/>
            <person name="Miller S."/>
        </authorList>
    </citation>
    <scope>NUCLEOTIDE SEQUENCE [LARGE SCALE GENOMIC DNA]</scope>
    <source>
        <strain evidence="5 6">CLUC14</strain>
    </source>
</reference>
<protein>
    <submittedName>
        <fullName evidence="5">AraC family transcriptional regulator</fullName>
    </submittedName>
</protein>
<name>A0A0D1LF88_9MYCO</name>
<dbReference type="STRING" id="280871.TL10_10040"/>
<dbReference type="PANTHER" id="PTHR46796">
    <property type="entry name" value="HTH-TYPE TRANSCRIPTIONAL ACTIVATOR RHAS-RELATED"/>
    <property type="match status" value="1"/>
</dbReference>
<proteinExistence type="predicted"/>
<evidence type="ECO:0000313" key="5">
    <source>
        <dbReference type="EMBL" id="KIU17112.1"/>
    </source>
</evidence>
<dbReference type="InterPro" id="IPR009057">
    <property type="entry name" value="Homeodomain-like_sf"/>
</dbReference>
<organism evidence="5 6">
    <name type="scientific">Mycolicibacterium llatzerense</name>
    <dbReference type="NCBI Taxonomy" id="280871"/>
    <lineage>
        <taxon>Bacteria</taxon>
        <taxon>Bacillati</taxon>
        <taxon>Actinomycetota</taxon>
        <taxon>Actinomycetes</taxon>
        <taxon>Mycobacteriales</taxon>
        <taxon>Mycobacteriaceae</taxon>
        <taxon>Mycolicibacterium</taxon>
    </lineage>
</organism>
<dbReference type="SMART" id="SM00342">
    <property type="entry name" value="HTH_ARAC"/>
    <property type="match status" value="1"/>
</dbReference>
<keyword evidence="3" id="KW-0804">Transcription</keyword>
<dbReference type="GO" id="GO:0043565">
    <property type="term" value="F:sequence-specific DNA binding"/>
    <property type="evidence" value="ECO:0007669"/>
    <property type="project" value="InterPro"/>
</dbReference>
<evidence type="ECO:0000313" key="6">
    <source>
        <dbReference type="Proteomes" id="UP000032221"/>
    </source>
</evidence>
<gene>
    <name evidence="5" type="ORF">TL10_10040</name>
</gene>